<dbReference type="RefSeq" id="WP_085791666.1">
    <property type="nucleotide sequence ID" value="NZ_FWFK01000003.1"/>
</dbReference>
<evidence type="ECO:0000256" key="1">
    <source>
        <dbReference type="ARBA" id="ARBA00001974"/>
    </source>
</evidence>
<keyword evidence="3" id="KW-0274">FAD</keyword>
<dbReference type="Proteomes" id="UP000193570">
    <property type="component" value="Unassembled WGS sequence"/>
</dbReference>
<dbReference type="Pfam" id="PF01494">
    <property type="entry name" value="FAD_binding_3"/>
    <property type="match status" value="1"/>
</dbReference>
<evidence type="ECO:0000313" key="7">
    <source>
        <dbReference type="EMBL" id="SLN41132.1"/>
    </source>
</evidence>
<comment type="cofactor">
    <cofactor evidence="1">
        <name>FAD</name>
        <dbReference type="ChEBI" id="CHEBI:57692"/>
    </cofactor>
</comment>
<keyword evidence="2" id="KW-0285">Flavoprotein</keyword>
<dbReference type="OrthoDB" id="4230779at2"/>
<dbReference type="GO" id="GO:0071949">
    <property type="term" value="F:FAD binding"/>
    <property type="evidence" value="ECO:0007669"/>
    <property type="project" value="InterPro"/>
</dbReference>
<dbReference type="EMBL" id="FWFK01000003">
    <property type="protein sequence ID" value="SLN41132.1"/>
    <property type="molecule type" value="Genomic_DNA"/>
</dbReference>
<reference evidence="7 8" key="1">
    <citation type="submission" date="2017-03" db="EMBL/GenBank/DDBJ databases">
        <authorList>
            <person name="Afonso C.L."/>
            <person name="Miller P.J."/>
            <person name="Scott M.A."/>
            <person name="Spackman E."/>
            <person name="Goraichik I."/>
            <person name="Dimitrov K.M."/>
            <person name="Suarez D.L."/>
            <person name="Swayne D.E."/>
        </authorList>
    </citation>
    <scope>NUCLEOTIDE SEQUENCE [LARGE SCALE GENOMIC DNA]</scope>
    <source>
        <strain evidence="7 8">CECT 8625</strain>
    </source>
</reference>
<gene>
    <name evidence="7" type="primary">xlnD_1</name>
    <name evidence="7" type="ORF">ROJ8625_01954</name>
</gene>
<feature type="domain" description="FAD-binding" evidence="6">
    <location>
        <begin position="7"/>
        <end position="339"/>
    </location>
</feature>
<keyword evidence="5" id="KW-0503">Monooxygenase</keyword>
<dbReference type="InterPro" id="IPR002938">
    <property type="entry name" value="FAD-bd"/>
</dbReference>
<dbReference type="InterPro" id="IPR036188">
    <property type="entry name" value="FAD/NAD-bd_sf"/>
</dbReference>
<sequence length="403" mass="42775">MPARDLRIVVIGAGIGGLAVAAALAGRGADVEIVERAPELTEVGAGLQISPNGLRVLTALGLAAGLDPAPRAEAVSMREHRRGREVLRLDLAARGLSDGYRFVHRADLVDLLADGARRAGARLTLGRPVREVAPGTPPRVVFEDGATDGPDLVIGADGLHSGLRAVLNGAGAARFTGQVAWRAVVPNVTDHPPEARVHMGPGRHLVSYPLRDGRTVNLVAVEERRKWTAEGWTHADDPANLRTAFGRYGGEAARLLAAVEAPMLWGLFRHPVAARWHGAGTALLGDAAHPTLPFLAQGANMALEDAWVLATALDLPGGLSERLHAYQTRRRDRVARVIATADGNAWKYHLRTPPLRFMAHTALRLAGRVAPDRMLGGFDWLYGHDVTGATTTKAGGDNRDGGS</sequence>
<keyword evidence="8" id="KW-1185">Reference proteome</keyword>
<dbReference type="PANTHER" id="PTHR13789">
    <property type="entry name" value="MONOOXYGENASE"/>
    <property type="match status" value="1"/>
</dbReference>
<evidence type="ECO:0000256" key="4">
    <source>
        <dbReference type="ARBA" id="ARBA00023002"/>
    </source>
</evidence>
<dbReference type="PANTHER" id="PTHR13789:SF318">
    <property type="entry name" value="GERANYLGERANYL DIPHOSPHATE REDUCTASE"/>
    <property type="match status" value="1"/>
</dbReference>
<accession>A0A1X6Z612</accession>
<dbReference type="AlphaFoldDB" id="A0A1X6Z612"/>
<dbReference type="EC" id="1.14.13.24" evidence="7"/>
<dbReference type="Gene3D" id="3.50.50.60">
    <property type="entry name" value="FAD/NAD(P)-binding domain"/>
    <property type="match status" value="1"/>
</dbReference>
<evidence type="ECO:0000256" key="3">
    <source>
        <dbReference type="ARBA" id="ARBA00022827"/>
    </source>
</evidence>
<organism evidence="7 8">
    <name type="scientific">Roseivivax jejudonensis</name>
    <dbReference type="NCBI Taxonomy" id="1529041"/>
    <lineage>
        <taxon>Bacteria</taxon>
        <taxon>Pseudomonadati</taxon>
        <taxon>Pseudomonadota</taxon>
        <taxon>Alphaproteobacteria</taxon>
        <taxon>Rhodobacterales</taxon>
        <taxon>Roseobacteraceae</taxon>
        <taxon>Roseivivax</taxon>
    </lineage>
</organism>
<dbReference type="GO" id="GO:0018669">
    <property type="term" value="F:3-hydroxybenzoate 6-monooxygenase activity"/>
    <property type="evidence" value="ECO:0007669"/>
    <property type="project" value="UniProtKB-EC"/>
</dbReference>
<dbReference type="SUPFAM" id="SSF51905">
    <property type="entry name" value="FAD/NAD(P)-binding domain"/>
    <property type="match status" value="1"/>
</dbReference>
<keyword evidence="4 7" id="KW-0560">Oxidoreductase</keyword>
<dbReference type="PRINTS" id="PR00420">
    <property type="entry name" value="RNGMNOXGNASE"/>
</dbReference>
<dbReference type="SUPFAM" id="SSF54373">
    <property type="entry name" value="FAD-linked reductases, C-terminal domain"/>
    <property type="match status" value="1"/>
</dbReference>
<evidence type="ECO:0000256" key="2">
    <source>
        <dbReference type="ARBA" id="ARBA00022630"/>
    </source>
</evidence>
<proteinExistence type="predicted"/>
<protein>
    <submittedName>
        <fullName evidence="7">3-hydroxybenzoate 6-hydroxylase 1</fullName>
        <ecNumber evidence="7">1.14.13.24</ecNumber>
    </submittedName>
</protein>
<dbReference type="InterPro" id="IPR050493">
    <property type="entry name" value="FAD-dep_Monooxygenase_BioMet"/>
</dbReference>
<evidence type="ECO:0000313" key="8">
    <source>
        <dbReference type="Proteomes" id="UP000193570"/>
    </source>
</evidence>
<name>A0A1X6Z612_9RHOB</name>
<evidence type="ECO:0000256" key="5">
    <source>
        <dbReference type="ARBA" id="ARBA00023033"/>
    </source>
</evidence>
<evidence type="ECO:0000259" key="6">
    <source>
        <dbReference type="Pfam" id="PF01494"/>
    </source>
</evidence>